<comment type="subcellular location">
    <subcellularLocation>
        <location evidence="1">Nucleus</location>
    </subcellularLocation>
</comment>
<comment type="caution">
    <text evidence="2">The sequence shown here is derived from an EMBL/GenBank/DDBJ whole genome shotgun (WGS) entry which is preliminary data.</text>
</comment>
<keyword evidence="3" id="KW-1185">Reference proteome</keyword>
<dbReference type="InterPro" id="IPR052709">
    <property type="entry name" value="Transposase-MT_Hybrid"/>
</dbReference>
<evidence type="ECO:0000313" key="3">
    <source>
        <dbReference type="Proteomes" id="UP001148838"/>
    </source>
</evidence>
<evidence type="ECO:0000313" key="2">
    <source>
        <dbReference type="EMBL" id="KAJ4447300.1"/>
    </source>
</evidence>
<evidence type="ECO:0008006" key="4">
    <source>
        <dbReference type="Google" id="ProtNLM"/>
    </source>
</evidence>
<dbReference type="Gene3D" id="1.10.10.1450">
    <property type="match status" value="1"/>
</dbReference>
<evidence type="ECO:0000256" key="1">
    <source>
        <dbReference type="ARBA" id="ARBA00004123"/>
    </source>
</evidence>
<reference evidence="2 3" key="1">
    <citation type="journal article" date="2022" name="Allergy">
        <title>Genome assembly and annotation of Periplaneta americana reveal a comprehensive cockroach allergen profile.</title>
        <authorList>
            <person name="Wang L."/>
            <person name="Xiong Q."/>
            <person name="Saelim N."/>
            <person name="Wang L."/>
            <person name="Nong W."/>
            <person name="Wan A.T."/>
            <person name="Shi M."/>
            <person name="Liu X."/>
            <person name="Cao Q."/>
            <person name="Hui J.H.L."/>
            <person name="Sookrung N."/>
            <person name="Leung T.F."/>
            <person name="Tungtrongchitr A."/>
            <person name="Tsui S.K.W."/>
        </authorList>
    </citation>
    <scope>NUCLEOTIDE SEQUENCE [LARGE SCALE GENOMIC DNA]</scope>
    <source>
        <strain evidence="2">PWHHKU_190912</strain>
    </source>
</reference>
<sequence length="359" mass="42050">MCHYESRYKDTYGCFDAEDRSEKIQYLKAALLPEFKVCHGSLYAVMWVADEPREFNLPTLPKRLITYVSEKLPIKYGVHSEDYLPIRTERGGHDFQTRVDFCNWFSNMERDSELRILWTDEVTFKTLYVVCLKSSVNGVISEQQLGACACACAWFFRDFGRIDIQHAIHVTGSVNRLRPVERSQCERKCHSAMEQRVNIKFCYKLGKTATETNGMLVQVYGREAVSRKCVYEWFKRFREGKETIEDEPRSGRPSTSRTPEMIEKVRQMLAQDRRLTLRLIAEELNISKDTIVRDDLDKRKICSRFVPHKLIDEQKAKRMETSGDFISMCDQDPLLLKTIVTGDETWCYQFDPESKRQSM</sequence>
<accession>A0ABQ8TPJ5</accession>
<dbReference type="Pfam" id="PF13565">
    <property type="entry name" value="HTH_32"/>
    <property type="match status" value="1"/>
</dbReference>
<organism evidence="2 3">
    <name type="scientific">Periplaneta americana</name>
    <name type="common">American cockroach</name>
    <name type="synonym">Blatta americana</name>
    <dbReference type="NCBI Taxonomy" id="6978"/>
    <lineage>
        <taxon>Eukaryota</taxon>
        <taxon>Metazoa</taxon>
        <taxon>Ecdysozoa</taxon>
        <taxon>Arthropoda</taxon>
        <taxon>Hexapoda</taxon>
        <taxon>Insecta</taxon>
        <taxon>Pterygota</taxon>
        <taxon>Neoptera</taxon>
        <taxon>Polyneoptera</taxon>
        <taxon>Dictyoptera</taxon>
        <taxon>Blattodea</taxon>
        <taxon>Blattoidea</taxon>
        <taxon>Blattidae</taxon>
        <taxon>Blattinae</taxon>
        <taxon>Periplaneta</taxon>
    </lineage>
</organism>
<dbReference type="InterPro" id="IPR036397">
    <property type="entry name" value="RNaseH_sf"/>
</dbReference>
<proteinExistence type="predicted"/>
<gene>
    <name evidence="2" type="ORF">ANN_09304</name>
</gene>
<dbReference type="Gene3D" id="3.30.420.10">
    <property type="entry name" value="Ribonuclease H-like superfamily/Ribonuclease H"/>
    <property type="match status" value="1"/>
</dbReference>
<name>A0ABQ8TPJ5_PERAM</name>
<dbReference type="PANTHER" id="PTHR46060">
    <property type="entry name" value="MARINER MOS1 TRANSPOSASE-LIKE PROTEIN"/>
    <property type="match status" value="1"/>
</dbReference>
<dbReference type="Proteomes" id="UP001148838">
    <property type="component" value="Unassembled WGS sequence"/>
</dbReference>
<dbReference type="SUPFAM" id="SSF46689">
    <property type="entry name" value="Homeodomain-like"/>
    <property type="match status" value="1"/>
</dbReference>
<dbReference type="InterPro" id="IPR009057">
    <property type="entry name" value="Homeodomain-like_sf"/>
</dbReference>
<dbReference type="EMBL" id="JAJSOF020000005">
    <property type="protein sequence ID" value="KAJ4447300.1"/>
    <property type="molecule type" value="Genomic_DNA"/>
</dbReference>
<protein>
    <recommendedName>
        <fullName evidence="4">Mos1 transposase HTH domain-containing protein</fullName>
    </recommendedName>
</protein>
<dbReference type="PANTHER" id="PTHR46060:SF1">
    <property type="entry name" value="MARINER MOS1 TRANSPOSASE-LIKE PROTEIN"/>
    <property type="match status" value="1"/>
</dbReference>